<name>A0ACB0L9B3_TRIPR</name>
<reference evidence="1" key="1">
    <citation type="submission" date="2023-10" db="EMBL/GenBank/DDBJ databases">
        <authorList>
            <person name="Rodriguez Cubillos JULIANA M."/>
            <person name="De Vega J."/>
        </authorList>
    </citation>
    <scope>NUCLEOTIDE SEQUENCE</scope>
</reference>
<evidence type="ECO:0000313" key="1">
    <source>
        <dbReference type="EMBL" id="CAJ2664739.1"/>
    </source>
</evidence>
<dbReference type="Proteomes" id="UP001177021">
    <property type="component" value="Unassembled WGS sequence"/>
</dbReference>
<sequence length="879" mass="101642">MEATKRPSSCISKWQYSSTKSKIVNNFNPVCQAVQKLTLKGKFLIILDQKKSVPGKFISVQIYSGTEVDPNTGKGWLSEKAYFKECGSKNHHHGKDNVEDTQTKIKTYKVKVHVDSHFGTPRAFLIQNKHKKKFYLLSASIETCTNRIIHFDCNSWIYSIKKTKFDRLFFSNRCYLPSQTPRALLELRNEELDKLKGNGTGERIEGDRVYDYDYYNDLGDPDKGLEHFRPILGGSRLYPYPRRVRTGRKHSTAGPSTEIRPQATKFDIYVPSDEIFSPNKLKDLKSNSINAIVHLLSSKTESLPQQSSRSFQSFEEILGMISSNRNQTIEGWIRDNLKKLVPNDYLKEITHAIKENHQHVPTTQIIYENEWAWNDDMEFGRQILAGTHPVRIQCLMVILQKEKLMNTFPPQNKYGVQSSIEQSIIEQMLEGWALTQALEQGRIFMLDHHDYLMPYLNRINANGVCAYASRTLLFLRSDGMLKPLTIELSLPGPSLALEVHRIFLPSKQGTQAALWQLAKAHVLANEAFYHLLVSHWLYTHAVVEPFIIATKRRLSVMHPIHKILNPHFKDTMHINALTRLILINSGGILEKLLFPGETCMQITCDLYKDWKFTEQGLPADLIKRGMAVEDTDENNPTGIQLLMLDYPYAIEGLEIWTAIKSWVNDFCSLFYKDDEAIIADVELQAWWSEIRFIGHGDNHNETWWYQMTTLSNLVEALTTLIWIASARQAVINHQKRTQNGNYQTYYPTLCKKFIPLEGTVEFGEFLKDPDKFFMKMLPYRFEISLGLALVNLLSKNAYDEVYLLRCQPSHGWIDNEIVQNRFAEFKEELKEIQIRILQRNKDPKLKNRRGSAKIDHNILYPKMPSSGSRRWNHGKRSVL</sequence>
<keyword evidence="2" id="KW-1185">Reference proteome</keyword>
<accession>A0ACB0L9B3</accession>
<evidence type="ECO:0000313" key="2">
    <source>
        <dbReference type="Proteomes" id="UP001177021"/>
    </source>
</evidence>
<comment type="caution">
    <text evidence="1">The sequence shown here is derived from an EMBL/GenBank/DDBJ whole genome shotgun (WGS) entry which is preliminary data.</text>
</comment>
<protein>
    <submittedName>
        <fullName evidence="1">Uncharacterized protein</fullName>
    </submittedName>
</protein>
<dbReference type="EMBL" id="CASHSV030000409">
    <property type="protein sequence ID" value="CAJ2664739.1"/>
    <property type="molecule type" value="Genomic_DNA"/>
</dbReference>
<gene>
    <name evidence="1" type="ORF">MILVUS5_LOCUS29870</name>
</gene>
<proteinExistence type="predicted"/>
<organism evidence="1 2">
    <name type="scientific">Trifolium pratense</name>
    <name type="common">Red clover</name>
    <dbReference type="NCBI Taxonomy" id="57577"/>
    <lineage>
        <taxon>Eukaryota</taxon>
        <taxon>Viridiplantae</taxon>
        <taxon>Streptophyta</taxon>
        <taxon>Embryophyta</taxon>
        <taxon>Tracheophyta</taxon>
        <taxon>Spermatophyta</taxon>
        <taxon>Magnoliopsida</taxon>
        <taxon>eudicotyledons</taxon>
        <taxon>Gunneridae</taxon>
        <taxon>Pentapetalae</taxon>
        <taxon>rosids</taxon>
        <taxon>fabids</taxon>
        <taxon>Fabales</taxon>
        <taxon>Fabaceae</taxon>
        <taxon>Papilionoideae</taxon>
        <taxon>50 kb inversion clade</taxon>
        <taxon>NPAAA clade</taxon>
        <taxon>Hologalegina</taxon>
        <taxon>IRL clade</taxon>
        <taxon>Trifolieae</taxon>
        <taxon>Trifolium</taxon>
    </lineage>
</organism>